<protein>
    <recommendedName>
        <fullName evidence="2">General stress protein 17M-like domain-containing protein</fullName>
    </recommendedName>
</protein>
<evidence type="ECO:0000313" key="3">
    <source>
        <dbReference type="EMBL" id="BDZ57120.1"/>
    </source>
</evidence>
<keyword evidence="4" id="KW-1185">Reference proteome</keyword>
<accession>A0ABN6YLZ2</accession>
<evidence type="ECO:0000259" key="2">
    <source>
        <dbReference type="Pfam" id="PF11181"/>
    </source>
</evidence>
<feature type="domain" description="General stress protein 17M-like" evidence="2">
    <location>
        <begin position="40"/>
        <end position="125"/>
    </location>
</feature>
<evidence type="ECO:0000256" key="1">
    <source>
        <dbReference type="SAM" id="Phobius"/>
    </source>
</evidence>
<sequence>MFTGEWPAAPAVGHTLWMSTPGMTPRAGQQLLTLQYPMSLGVFDDYAGAQRAVDHLSDKDFPVENCMIVGTELKQVERVTGRLTWGRILLGGALSGVWLGAFVGLIFSLFGTSESVLSILASTMLFGLLFGVAWAAAGYAVTRGRRDFTSVTQVVATKYEVLVEHRFAERARELLAQIDGGPSLTG</sequence>
<name>A0ABN6YLZ2_9MICO</name>
<feature type="transmembrane region" description="Helical" evidence="1">
    <location>
        <begin position="116"/>
        <end position="141"/>
    </location>
</feature>
<dbReference type="Pfam" id="PF11181">
    <property type="entry name" value="YflT"/>
    <property type="match status" value="1"/>
</dbReference>
<proteinExistence type="predicted"/>
<keyword evidence="1" id="KW-1133">Transmembrane helix</keyword>
<gene>
    <name evidence="3" type="ORF">GCM10025872_07770</name>
</gene>
<evidence type="ECO:0000313" key="4">
    <source>
        <dbReference type="Proteomes" id="UP001321421"/>
    </source>
</evidence>
<reference evidence="4" key="1">
    <citation type="journal article" date="2019" name="Int. J. Syst. Evol. Microbiol.">
        <title>The Global Catalogue of Microorganisms (GCM) 10K type strain sequencing project: providing services to taxonomists for standard genome sequencing and annotation.</title>
        <authorList>
            <consortium name="The Broad Institute Genomics Platform"/>
            <consortium name="The Broad Institute Genome Sequencing Center for Infectious Disease"/>
            <person name="Wu L."/>
            <person name="Ma J."/>
        </authorList>
    </citation>
    <scope>NUCLEOTIDE SEQUENCE [LARGE SCALE GENOMIC DNA]</scope>
    <source>
        <strain evidence="4">NBRC 110608</strain>
    </source>
</reference>
<keyword evidence="1" id="KW-0472">Membrane</keyword>
<organism evidence="3 4">
    <name type="scientific">Barrientosiimonas endolithica</name>
    <dbReference type="NCBI Taxonomy" id="1535208"/>
    <lineage>
        <taxon>Bacteria</taxon>
        <taxon>Bacillati</taxon>
        <taxon>Actinomycetota</taxon>
        <taxon>Actinomycetes</taxon>
        <taxon>Micrococcales</taxon>
        <taxon>Dermacoccaceae</taxon>
        <taxon>Barrientosiimonas</taxon>
    </lineage>
</organism>
<dbReference type="EMBL" id="AP027735">
    <property type="protein sequence ID" value="BDZ57120.1"/>
    <property type="molecule type" value="Genomic_DNA"/>
</dbReference>
<keyword evidence="1" id="KW-0812">Transmembrane</keyword>
<dbReference type="Proteomes" id="UP001321421">
    <property type="component" value="Chromosome"/>
</dbReference>
<feature type="transmembrane region" description="Helical" evidence="1">
    <location>
        <begin position="88"/>
        <end position="110"/>
    </location>
</feature>
<dbReference type="InterPro" id="IPR025889">
    <property type="entry name" value="GSP17M-like_dom"/>
</dbReference>